<evidence type="ECO:0000313" key="5">
    <source>
        <dbReference type="Proteomes" id="UP000192472"/>
    </source>
</evidence>
<gene>
    <name evidence="4" type="ORF">SAMN04488029_1230</name>
</gene>
<evidence type="ECO:0000256" key="2">
    <source>
        <dbReference type="ARBA" id="ARBA00022801"/>
    </source>
</evidence>
<dbReference type="Gene3D" id="3.10.129.10">
    <property type="entry name" value="Hotdog Thioesterase"/>
    <property type="match status" value="1"/>
</dbReference>
<evidence type="ECO:0000313" key="4">
    <source>
        <dbReference type="EMBL" id="SMD32870.1"/>
    </source>
</evidence>
<dbReference type="GO" id="GO:0047617">
    <property type="term" value="F:fatty acyl-CoA hydrolase activity"/>
    <property type="evidence" value="ECO:0007669"/>
    <property type="project" value="InterPro"/>
</dbReference>
<name>A0A1W2G856_REIFA</name>
<dbReference type="EMBL" id="FWYF01000001">
    <property type="protein sequence ID" value="SMD32870.1"/>
    <property type="molecule type" value="Genomic_DNA"/>
</dbReference>
<accession>A0A1W2G856</accession>
<dbReference type="InterPro" id="IPR029069">
    <property type="entry name" value="HotDog_dom_sf"/>
</dbReference>
<dbReference type="NCBIfam" id="TIGR00369">
    <property type="entry name" value="unchar_dom_1"/>
    <property type="match status" value="1"/>
</dbReference>
<evidence type="ECO:0000256" key="1">
    <source>
        <dbReference type="ARBA" id="ARBA00008324"/>
    </source>
</evidence>
<dbReference type="InterPro" id="IPR006683">
    <property type="entry name" value="Thioestr_dom"/>
</dbReference>
<feature type="domain" description="Thioesterase" evidence="3">
    <location>
        <begin position="47"/>
        <end position="122"/>
    </location>
</feature>
<dbReference type="Pfam" id="PF03061">
    <property type="entry name" value="4HBT"/>
    <property type="match status" value="1"/>
</dbReference>
<dbReference type="InterPro" id="IPR039298">
    <property type="entry name" value="ACOT13"/>
</dbReference>
<dbReference type="PANTHER" id="PTHR21660">
    <property type="entry name" value="THIOESTERASE SUPERFAMILY MEMBER-RELATED"/>
    <property type="match status" value="1"/>
</dbReference>
<dbReference type="OrthoDB" id="9806185at2"/>
<dbReference type="InterPro" id="IPR003736">
    <property type="entry name" value="PAAI_dom"/>
</dbReference>
<organism evidence="4 5">
    <name type="scientific">Reichenbachiella faecimaris</name>
    <dbReference type="NCBI Taxonomy" id="692418"/>
    <lineage>
        <taxon>Bacteria</taxon>
        <taxon>Pseudomonadati</taxon>
        <taxon>Bacteroidota</taxon>
        <taxon>Cytophagia</taxon>
        <taxon>Cytophagales</taxon>
        <taxon>Reichenbachiellaceae</taxon>
        <taxon>Reichenbachiella</taxon>
    </lineage>
</organism>
<dbReference type="PANTHER" id="PTHR21660:SF1">
    <property type="entry name" value="ACYL-COENZYME A THIOESTERASE 13"/>
    <property type="match status" value="1"/>
</dbReference>
<keyword evidence="2" id="KW-0378">Hydrolase</keyword>
<dbReference type="Proteomes" id="UP000192472">
    <property type="component" value="Unassembled WGS sequence"/>
</dbReference>
<dbReference type="CDD" id="cd03443">
    <property type="entry name" value="PaaI_thioesterase"/>
    <property type="match status" value="1"/>
</dbReference>
<dbReference type="AlphaFoldDB" id="A0A1W2G856"/>
<dbReference type="STRING" id="692418.SAMN04488029_1230"/>
<sequence>MDAICNKIRTSFSKQGFMKTLGAQLENIDRGEVSISCSLNEGVSQQNGFFHAGVLVSICDSACGYAALTTMPLEADVLSVEFKINLLRPSNCDQILAVGTVLKAGKTLTICEGEVKDKDSGKLLAKMTATMISIQKNG</sequence>
<comment type="similarity">
    <text evidence="1">Belongs to the thioesterase PaaI family.</text>
</comment>
<keyword evidence="5" id="KW-1185">Reference proteome</keyword>
<proteinExistence type="inferred from homology"/>
<reference evidence="4 5" key="1">
    <citation type="submission" date="2017-04" db="EMBL/GenBank/DDBJ databases">
        <authorList>
            <person name="Afonso C.L."/>
            <person name="Miller P.J."/>
            <person name="Scott M.A."/>
            <person name="Spackman E."/>
            <person name="Goraichik I."/>
            <person name="Dimitrov K.M."/>
            <person name="Suarez D.L."/>
            <person name="Swayne D.E."/>
        </authorList>
    </citation>
    <scope>NUCLEOTIDE SEQUENCE [LARGE SCALE GENOMIC DNA]</scope>
    <source>
        <strain evidence="4 5">DSM 26133</strain>
    </source>
</reference>
<dbReference type="SUPFAM" id="SSF54637">
    <property type="entry name" value="Thioesterase/thiol ester dehydrase-isomerase"/>
    <property type="match status" value="1"/>
</dbReference>
<protein>
    <submittedName>
        <fullName evidence="4">Uncharacterized domain 1-containing protein</fullName>
    </submittedName>
</protein>
<evidence type="ECO:0000259" key="3">
    <source>
        <dbReference type="Pfam" id="PF03061"/>
    </source>
</evidence>